<feature type="domain" description="PB1" evidence="8">
    <location>
        <begin position="814"/>
        <end position="897"/>
    </location>
</feature>
<gene>
    <name evidence="9" type="ORF">NC653_023992</name>
</gene>
<protein>
    <submittedName>
        <fullName evidence="9">Protein NLP2-like</fullName>
    </submittedName>
</protein>
<evidence type="ECO:0000256" key="2">
    <source>
        <dbReference type="ARBA" id="ARBA00023015"/>
    </source>
</evidence>
<dbReference type="Gene3D" id="3.10.20.90">
    <property type="entry name" value="Phosphatidylinositol 3-kinase Catalytic Subunit, Chain A, domain 1"/>
    <property type="match status" value="1"/>
</dbReference>
<evidence type="ECO:0000313" key="9">
    <source>
        <dbReference type="EMBL" id="KAJ6986263.1"/>
    </source>
</evidence>
<evidence type="ECO:0000256" key="3">
    <source>
        <dbReference type="ARBA" id="ARBA00023125"/>
    </source>
</evidence>
<dbReference type="PANTHER" id="PTHR32002:SF46">
    <property type="entry name" value="PROTEIN NLP2"/>
    <property type="match status" value="1"/>
</dbReference>
<dbReference type="InterPro" id="IPR055081">
    <property type="entry name" value="NLP1-9_GAF"/>
</dbReference>
<feature type="compositionally biased region" description="Polar residues" evidence="6">
    <location>
        <begin position="680"/>
        <end position="701"/>
    </location>
</feature>
<dbReference type="PROSITE" id="PS51745">
    <property type="entry name" value="PB1"/>
    <property type="match status" value="1"/>
</dbReference>
<dbReference type="Pfam" id="PF02042">
    <property type="entry name" value="RWP-RK"/>
    <property type="match status" value="1"/>
</dbReference>
<keyword evidence="4" id="KW-0804">Transcription</keyword>
<keyword evidence="3" id="KW-0238">DNA-binding</keyword>
<evidence type="ECO:0000313" key="10">
    <source>
        <dbReference type="Proteomes" id="UP001164929"/>
    </source>
</evidence>
<dbReference type="EMBL" id="JAQIZT010000009">
    <property type="protein sequence ID" value="KAJ6986263.1"/>
    <property type="molecule type" value="Genomic_DNA"/>
</dbReference>
<dbReference type="GO" id="GO:0003700">
    <property type="term" value="F:DNA-binding transcription factor activity"/>
    <property type="evidence" value="ECO:0007669"/>
    <property type="project" value="InterPro"/>
</dbReference>
<dbReference type="PANTHER" id="PTHR32002">
    <property type="entry name" value="PROTEIN NLP8"/>
    <property type="match status" value="1"/>
</dbReference>
<feature type="compositionally biased region" description="Basic and acidic residues" evidence="6">
    <location>
        <begin position="908"/>
        <end position="921"/>
    </location>
</feature>
<keyword evidence="10" id="KW-1185">Reference proteome</keyword>
<feature type="compositionally biased region" description="Polar residues" evidence="6">
    <location>
        <begin position="558"/>
        <end position="574"/>
    </location>
</feature>
<dbReference type="InterPro" id="IPR053793">
    <property type="entry name" value="PB1-like"/>
</dbReference>
<feature type="non-terminal residue" evidence="9">
    <location>
        <position position="949"/>
    </location>
</feature>
<feature type="domain" description="RWP-RK" evidence="7">
    <location>
        <begin position="578"/>
        <end position="662"/>
    </location>
</feature>
<dbReference type="InterPro" id="IPR003035">
    <property type="entry name" value="RWP-RK_dom"/>
</dbReference>
<dbReference type="SMART" id="SM00666">
    <property type="entry name" value="PB1"/>
    <property type="match status" value="1"/>
</dbReference>
<dbReference type="InterPro" id="IPR000270">
    <property type="entry name" value="PB1_dom"/>
</dbReference>
<dbReference type="AlphaFoldDB" id="A0AAD6MIM1"/>
<dbReference type="PROSITE" id="PS51519">
    <property type="entry name" value="RWP_RK"/>
    <property type="match status" value="1"/>
</dbReference>
<dbReference type="Proteomes" id="UP001164929">
    <property type="component" value="Chromosome 9"/>
</dbReference>
<evidence type="ECO:0000256" key="5">
    <source>
        <dbReference type="ARBA" id="ARBA00023242"/>
    </source>
</evidence>
<dbReference type="InterPro" id="IPR034891">
    <property type="entry name" value="PB1_NLP"/>
</dbReference>
<evidence type="ECO:0000256" key="4">
    <source>
        <dbReference type="ARBA" id="ARBA00023163"/>
    </source>
</evidence>
<name>A0AAD6MIM1_9ROSI</name>
<evidence type="ECO:0000256" key="1">
    <source>
        <dbReference type="ARBA" id="ARBA00011726"/>
    </source>
</evidence>
<feature type="region of interest" description="Disordered" evidence="6">
    <location>
        <begin position="558"/>
        <end position="595"/>
    </location>
</feature>
<dbReference type="GO" id="GO:0003677">
    <property type="term" value="F:DNA binding"/>
    <property type="evidence" value="ECO:0007669"/>
    <property type="project" value="UniProtKB-KW"/>
</dbReference>
<comment type="subunit">
    <text evidence="1">Homodimers and heterodimers.</text>
</comment>
<sequence length="949" mass="105996">SSQKQFFVDNVSARWAYWVFGYKRSQSFLEAGTSASDDLNDPKQYFPLFESNSGNLNVNPCQENYQVATEKNCDENPPVGSPKIEELGVIGSQIQNIHPFTASSVQSGGFLVENNELGRRLRIAPTNNARSSTGVRERLMHAIGQLKQCTKDRDLLIQIWVPIKKEGKHVLTTFGQPYLLDPKSHSLANYRNVSKKFHFPAEEDSKEMVGLPGRVFLRKLPEWTPDVSYFSRFLFLNRAAELVLGVIEVVTTTQDVSYLPELESVCKALEAVDLRSPKDFRPPSLKACKEFCQAAVPEISEILESVCKAHRLPLALTWAPCFRQGKGGCRHFDENYSNCICTVNSACFVAERDYSGFYVACSEQYLSFGQGIAGRAFTTRKQCFSIDVAAFSKTDYPLSHHAKMFELRAAIAIPVQSTDAGPVDFVLEFFFPKDCCNTEEQKRMWDILPITIKTGFLHVVMDKELEETVNKKVVVASDERLDKDETQKFASSLFKESSEAGSSWIARVAKAQQKGKGVCVSWDHPKEENKEEFKVTSHWGKTQDELYHKQAFPEFGKFQQNSVPKGSNETTTDAASAERHSVGSRKSGDKRRTKTEKTISLQYFAGSLKDAAKSIGVCPTTLKRICRKHGINRWPSRKIKKVGHSLKKLQLVIDSVQGAEGAIQIGSFYNTFPELTSPNFSATGGFPSSQTNDDSNKSNPHPENGIFSAAASASKSLSSSSSQSSGSSICCSTGVKQHTTTNNGSVSGDPLLVEDPVGVLKRTHSDAALHALNRDESELLIRSQSFKTFGDLPSPETLPPLPKSSSQIIRDRNGFRVKATFEADKIRFALQPSWGFRDLQQEIARRFNIDDICRMDLKYLDDDQEWVLLTCDADLEECKDVYKLSESHTIKMSLNQPSRPHLGSSSGSRHEECRFKPESRSKPTKTVKVSKSLEPPYLYTTKKHNLHGT</sequence>
<evidence type="ECO:0000259" key="7">
    <source>
        <dbReference type="PROSITE" id="PS51519"/>
    </source>
</evidence>
<organism evidence="9 10">
    <name type="scientific">Populus alba x Populus x berolinensis</name>
    <dbReference type="NCBI Taxonomy" id="444605"/>
    <lineage>
        <taxon>Eukaryota</taxon>
        <taxon>Viridiplantae</taxon>
        <taxon>Streptophyta</taxon>
        <taxon>Embryophyta</taxon>
        <taxon>Tracheophyta</taxon>
        <taxon>Spermatophyta</taxon>
        <taxon>Magnoliopsida</taxon>
        <taxon>eudicotyledons</taxon>
        <taxon>Gunneridae</taxon>
        <taxon>Pentapetalae</taxon>
        <taxon>rosids</taxon>
        <taxon>fabids</taxon>
        <taxon>Malpighiales</taxon>
        <taxon>Salicaceae</taxon>
        <taxon>Saliceae</taxon>
        <taxon>Populus</taxon>
    </lineage>
</organism>
<dbReference type="CDD" id="cd06407">
    <property type="entry name" value="PB1_NLP"/>
    <property type="match status" value="1"/>
</dbReference>
<keyword evidence="2" id="KW-0805">Transcription regulation</keyword>
<keyword evidence="5" id="KW-0539">Nucleus</keyword>
<reference evidence="9" key="1">
    <citation type="journal article" date="2023" name="Mol. Ecol. Resour.">
        <title>Chromosome-level genome assembly of a triploid poplar Populus alba 'Berolinensis'.</title>
        <authorList>
            <person name="Chen S."/>
            <person name="Yu Y."/>
            <person name="Wang X."/>
            <person name="Wang S."/>
            <person name="Zhang T."/>
            <person name="Zhou Y."/>
            <person name="He R."/>
            <person name="Meng N."/>
            <person name="Wang Y."/>
            <person name="Liu W."/>
            <person name="Liu Z."/>
            <person name="Liu J."/>
            <person name="Guo Q."/>
            <person name="Huang H."/>
            <person name="Sederoff R.R."/>
            <person name="Wang G."/>
            <person name="Qu G."/>
            <person name="Chen S."/>
        </authorList>
    </citation>
    <scope>NUCLEOTIDE SEQUENCE</scope>
    <source>
        <strain evidence="9">SC-2020</strain>
    </source>
</reference>
<proteinExistence type="predicted"/>
<dbReference type="Pfam" id="PF00564">
    <property type="entry name" value="PB1"/>
    <property type="match status" value="1"/>
</dbReference>
<feature type="region of interest" description="Disordered" evidence="6">
    <location>
        <begin position="893"/>
        <end position="935"/>
    </location>
</feature>
<feature type="region of interest" description="Disordered" evidence="6">
    <location>
        <begin position="680"/>
        <end position="712"/>
    </location>
</feature>
<comment type="caution">
    <text evidence="9">The sequence shown here is derived from an EMBL/GenBank/DDBJ whole genome shotgun (WGS) entry which is preliminary data.</text>
</comment>
<feature type="compositionally biased region" description="Polar residues" evidence="6">
    <location>
        <begin position="893"/>
        <end position="907"/>
    </location>
</feature>
<evidence type="ECO:0000256" key="6">
    <source>
        <dbReference type="SAM" id="MobiDB-lite"/>
    </source>
</evidence>
<dbReference type="Pfam" id="PF22922">
    <property type="entry name" value="GAF_NLP"/>
    <property type="match status" value="1"/>
</dbReference>
<dbReference type="InterPro" id="IPR045012">
    <property type="entry name" value="NLP"/>
</dbReference>
<evidence type="ECO:0000259" key="8">
    <source>
        <dbReference type="PROSITE" id="PS51745"/>
    </source>
</evidence>
<accession>A0AAD6MIM1</accession>
<dbReference type="SUPFAM" id="SSF54277">
    <property type="entry name" value="CAD &amp; PB1 domains"/>
    <property type="match status" value="1"/>
</dbReference>